<accession>A0A4C1ZWA1</accession>
<reference evidence="1 2" key="1">
    <citation type="journal article" date="2019" name="Commun. Biol.">
        <title>The bagworm genome reveals a unique fibroin gene that provides high tensile strength.</title>
        <authorList>
            <person name="Kono N."/>
            <person name="Nakamura H."/>
            <person name="Ohtoshi R."/>
            <person name="Tomita M."/>
            <person name="Numata K."/>
            <person name="Arakawa K."/>
        </authorList>
    </citation>
    <scope>NUCLEOTIDE SEQUENCE [LARGE SCALE GENOMIC DNA]</scope>
</reference>
<protein>
    <submittedName>
        <fullName evidence="1">Uncharacterized protein</fullName>
    </submittedName>
</protein>
<gene>
    <name evidence="1" type="ORF">EVAR_65550_1</name>
</gene>
<dbReference type="AlphaFoldDB" id="A0A4C1ZWA1"/>
<keyword evidence="2" id="KW-1185">Reference proteome</keyword>
<evidence type="ECO:0000313" key="1">
    <source>
        <dbReference type="EMBL" id="GBP91319.1"/>
    </source>
</evidence>
<comment type="caution">
    <text evidence="1">The sequence shown here is derived from an EMBL/GenBank/DDBJ whole genome shotgun (WGS) entry which is preliminary data.</text>
</comment>
<dbReference type="EMBL" id="BGZK01002159">
    <property type="protein sequence ID" value="GBP91319.1"/>
    <property type="molecule type" value="Genomic_DNA"/>
</dbReference>
<dbReference type="Proteomes" id="UP000299102">
    <property type="component" value="Unassembled WGS sequence"/>
</dbReference>
<sequence>MAKGTAAVESLAKLASSTERSVATSCALKIVPLARHRTSRTLSNGKLGSRLTRRTEIVKHCLIGRVTSLVDEVTPCLGASGLPNEAIHLIENFIKSSPIHVMVLRRFSICGSSIYGWIQCPISEIAAHSNVTAFPVTTPAAPAPPVYLIAVFTNCKSGGPVAHIPI</sequence>
<proteinExistence type="predicted"/>
<name>A0A4C1ZWA1_EUMVA</name>
<organism evidence="1 2">
    <name type="scientific">Eumeta variegata</name>
    <name type="common">Bagworm moth</name>
    <name type="synonym">Eumeta japonica</name>
    <dbReference type="NCBI Taxonomy" id="151549"/>
    <lineage>
        <taxon>Eukaryota</taxon>
        <taxon>Metazoa</taxon>
        <taxon>Ecdysozoa</taxon>
        <taxon>Arthropoda</taxon>
        <taxon>Hexapoda</taxon>
        <taxon>Insecta</taxon>
        <taxon>Pterygota</taxon>
        <taxon>Neoptera</taxon>
        <taxon>Endopterygota</taxon>
        <taxon>Lepidoptera</taxon>
        <taxon>Glossata</taxon>
        <taxon>Ditrysia</taxon>
        <taxon>Tineoidea</taxon>
        <taxon>Psychidae</taxon>
        <taxon>Oiketicinae</taxon>
        <taxon>Eumeta</taxon>
    </lineage>
</organism>
<evidence type="ECO:0000313" key="2">
    <source>
        <dbReference type="Proteomes" id="UP000299102"/>
    </source>
</evidence>